<accession>A0A551XVW8</accession>
<dbReference type="Proteomes" id="UP000316443">
    <property type="component" value="Unassembled WGS sequence"/>
</dbReference>
<dbReference type="SUPFAM" id="SSF52540">
    <property type="entry name" value="P-loop containing nucleoside triphosphate hydrolases"/>
    <property type="match status" value="1"/>
</dbReference>
<feature type="domain" description="Helicase/UvrB N-terminal" evidence="1">
    <location>
        <begin position="318"/>
        <end position="368"/>
    </location>
</feature>
<dbReference type="InterPro" id="IPR027417">
    <property type="entry name" value="P-loop_NTPase"/>
</dbReference>
<dbReference type="InterPro" id="IPR049996">
    <property type="entry name" value="Slr7037-like"/>
</dbReference>
<dbReference type="Gene3D" id="3.40.50.300">
    <property type="entry name" value="P-loop containing nucleotide triphosphate hydrolases"/>
    <property type="match status" value="1"/>
</dbReference>
<gene>
    <name evidence="3" type="ORF">EWV85_14640</name>
</gene>
<dbReference type="PANTHER" id="PTHR34985:SF1">
    <property type="entry name" value="SLR0554 PROTEIN"/>
    <property type="match status" value="1"/>
</dbReference>
<evidence type="ECO:0000313" key="3">
    <source>
        <dbReference type="EMBL" id="TRT52861.1"/>
    </source>
</evidence>
<dbReference type="InterPro" id="IPR006935">
    <property type="entry name" value="Helicase/UvrB_N"/>
</dbReference>
<proteinExistence type="predicted"/>
<reference evidence="3 4" key="1">
    <citation type="submission" date="2019-01" db="EMBL/GenBank/DDBJ databases">
        <title>Coherence of Microcystis species and biogeography revealed through population genomics.</title>
        <authorList>
            <person name="Perez-Carrascal O.M."/>
            <person name="Terrat Y."/>
            <person name="Giani A."/>
            <person name="Fortin N."/>
            <person name="Tromas N."/>
            <person name="Shapiro B.J."/>
        </authorList>
    </citation>
    <scope>NUCLEOTIDE SEQUENCE [LARGE SCALE GENOMIC DNA]</scope>
    <source>
        <strain evidence="3">Ma_QC_C_20070703_M131</strain>
    </source>
</reference>
<dbReference type="InterPro" id="IPR034154">
    <property type="entry name" value="TOPRIM_DnaG/twinkle"/>
</dbReference>
<dbReference type="Pfam" id="PF12965">
    <property type="entry name" value="DUF3854"/>
    <property type="match status" value="1"/>
</dbReference>
<evidence type="ECO:0000259" key="2">
    <source>
        <dbReference type="Pfam" id="PF12965"/>
    </source>
</evidence>
<name>A0A551XVW8_MICAE</name>
<protein>
    <submittedName>
        <fullName evidence="3">DUF3854 domain-containing protein</fullName>
    </submittedName>
</protein>
<dbReference type="CDD" id="cd01029">
    <property type="entry name" value="TOPRIM_primases"/>
    <property type="match status" value="1"/>
</dbReference>
<dbReference type="InterPro" id="IPR024385">
    <property type="entry name" value="DUF3854"/>
</dbReference>
<dbReference type="NCBIfam" id="NF042913">
    <property type="entry name" value="CyRepA1"/>
    <property type="match status" value="1"/>
</dbReference>
<evidence type="ECO:0000259" key="1">
    <source>
        <dbReference type="Pfam" id="PF04851"/>
    </source>
</evidence>
<dbReference type="EMBL" id="SFCA01000149">
    <property type="protein sequence ID" value="TRT52861.1"/>
    <property type="molecule type" value="Genomic_DNA"/>
</dbReference>
<dbReference type="GO" id="GO:0016787">
    <property type="term" value="F:hydrolase activity"/>
    <property type="evidence" value="ECO:0007669"/>
    <property type="project" value="InterPro"/>
</dbReference>
<dbReference type="GO" id="GO:0003677">
    <property type="term" value="F:DNA binding"/>
    <property type="evidence" value="ECO:0007669"/>
    <property type="project" value="InterPro"/>
</dbReference>
<dbReference type="AlphaFoldDB" id="A0A551XVW8"/>
<dbReference type="Pfam" id="PF04851">
    <property type="entry name" value="ResIII"/>
    <property type="match status" value="1"/>
</dbReference>
<comment type="caution">
    <text evidence="3">The sequence shown here is derived from an EMBL/GenBank/DDBJ whole genome shotgun (WGS) entry which is preliminary data.</text>
</comment>
<dbReference type="PANTHER" id="PTHR34985">
    <property type="entry name" value="SLR0554 PROTEIN"/>
    <property type="match status" value="1"/>
</dbReference>
<organism evidence="3 4">
    <name type="scientific">Microcystis aeruginosa Ma_QC_C_20070703_M131</name>
    <dbReference type="NCBI Taxonomy" id="2486263"/>
    <lineage>
        <taxon>Bacteria</taxon>
        <taxon>Bacillati</taxon>
        <taxon>Cyanobacteriota</taxon>
        <taxon>Cyanophyceae</taxon>
        <taxon>Oscillatoriophycideae</taxon>
        <taxon>Chroococcales</taxon>
        <taxon>Microcystaceae</taxon>
        <taxon>Microcystis</taxon>
    </lineage>
</organism>
<dbReference type="GO" id="GO:0005524">
    <property type="term" value="F:ATP binding"/>
    <property type="evidence" value="ECO:0007669"/>
    <property type="project" value="InterPro"/>
</dbReference>
<feature type="domain" description="DUF3854" evidence="2">
    <location>
        <begin position="143"/>
        <end position="271"/>
    </location>
</feature>
<sequence>MKYLEEWRGSGVDAELIHLNVTSLAGLSPSEYLLYSQELPRRNDGRVRDSILKRYEHTSQGGWWCSGIDLLTGNYDLWGCFKPDFPRLSFDKAKPIKYEHPPQTPTGVFALRVPLKIWQRIAQRISINILTEEVDNKQEDLGFWSWVMKHPEIPICLTEGAKKAGALLTAGYVTIALPGIHNGYRTPKDELGRRIGKSHLIPQLEKLANSGRKIYLVFDQETKPKNQQAVNLALQRMGYLFSQANCEVKVVTWDAADSKGVDDLLINRGEDYFQQVYQKATSWEIWKAASLNSLTLPPHLELNSRYLPDIAIPTSAQLMAIKSAKGTGKTEFLAKIVKQAIANQQKVLVIGHRVKLVEELCQRFGLNYISKIRDNPAAQIYGYGLCIDSLHPQSQAKFQAEDWQEALIIIDEIEQVLWHGLNGGTCKTNRVAILKSLKSLLQTVVSSGGKVLVADADLSDISLDYLTSLAAIELETFLISNEWKPNYQEAWPVYNYSDNTPQQLVKDLVKHIKEGGKPFVCLSAQKLTSKWGTITLESYLRKQFPQKKILRIDSESLQDYSHDAYEAIGNLNQLLLNYDIVLASPAIETGISIDIQQHFTSVWCLAQGIQTPTSIAQFLGRIRENIPRYIWSAVYGFNQVGNGSTSIPKLLTSGHRLTEVNIRLLHQSDLESLEDLDTSFQAESLLCWAKMAVRVNAYMLNYRQSILGILQAEGHRIKERNQEEELEITNHLMEAIEEIREHNYRSECEAIASAAESTESEYRLLKKQLIKSVKERRIIRKYDLYKRYGIPVTPQLVIKDDQGWYQELRLHYFLTIGRQFLCDRDALIARKLIESGQGSLFIPDFNGSQLGVIIGTLEVLGITVLLANPERELTNHDADLQKMAEIAIKNRNEIKTITKINLSHTSRPLTIIRNCLNLLGYELTSKGSQRIAKKSLKVYQIVAPQDGREQVFQQWLFKDEKCAGSSEIWYEDYLFSLPQKPSLGEPENAYMQLSLEFSLAMGKTAYLSDLFP</sequence>
<evidence type="ECO:0000313" key="4">
    <source>
        <dbReference type="Proteomes" id="UP000316443"/>
    </source>
</evidence>